<organism evidence="1 2">
    <name type="scientific">Tanacetum coccineum</name>
    <dbReference type="NCBI Taxonomy" id="301880"/>
    <lineage>
        <taxon>Eukaryota</taxon>
        <taxon>Viridiplantae</taxon>
        <taxon>Streptophyta</taxon>
        <taxon>Embryophyta</taxon>
        <taxon>Tracheophyta</taxon>
        <taxon>Spermatophyta</taxon>
        <taxon>Magnoliopsida</taxon>
        <taxon>eudicotyledons</taxon>
        <taxon>Gunneridae</taxon>
        <taxon>Pentapetalae</taxon>
        <taxon>asterids</taxon>
        <taxon>campanulids</taxon>
        <taxon>Asterales</taxon>
        <taxon>Asteraceae</taxon>
        <taxon>Asteroideae</taxon>
        <taxon>Anthemideae</taxon>
        <taxon>Anthemidinae</taxon>
        <taxon>Tanacetum</taxon>
    </lineage>
</organism>
<keyword evidence="2" id="KW-1185">Reference proteome</keyword>
<name>A0ABQ5DX45_9ASTR</name>
<proteinExistence type="predicted"/>
<dbReference type="Proteomes" id="UP001151760">
    <property type="component" value="Unassembled WGS sequence"/>
</dbReference>
<protein>
    <submittedName>
        <fullName evidence="1">Uncharacterized protein</fullName>
    </submittedName>
</protein>
<gene>
    <name evidence="1" type="ORF">Tco_0941289</name>
</gene>
<accession>A0ABQ5DX45</accession>
<comment type="caution">
    <text evidence="1">The sequence shown here is derived from an EMBL/GenBank/DDBJ whole genome shotgun (WGS) entry which is preliminary data.</text>
</comment>
<evidence type="ECO:0000313" key="1">
    <source>
        <dbReference type="EMBL" id="GJT41424.1"/>
    </source>
</evidence>
<reference evidence="1" key="1">
    <citation type="journal article" date="2022" name="Int. J. Mol. Sci.">
        <title>Draft Genome of Tanacetum Coccineum: Genomic Comparison of Closely Related Tanacetum-Family Plants.</title>
        <authorList>
            <person name="Yamashiro T."/>
            <person name="Shiraishi A."/>
            <person name="Nakayama K."/>
            <person name="Satake H."/>
        </authorList>
    </citation>
    <scope>NUCLEOTIDE SEQUENCE</scope>
</reference>
<dbReference type="EMBL" id="BQNB010015562">
    <property type="protein sequence ID" value="GJT41424.1"/>
    <property type="molecule type" value="Genomic_DNA"/>
</dbReference>
<sequence length="83" mass="9639">MEEDKESNKVEEVEKDDEAELKKHLVIKKDEDIAIDTIPLATKLPVIIDYKLHKEVLLVKGLQLFEDFLLSRGQRRIKGIKIV</sequence>
<evidence type="ECO:0000313" key="2">
    <source>
        <dbReference type="Proteomes" id="UP001151760"/>
    </source>
</evidence>
<reference evidence="1" key="2">
    <citation type="submission" date="2022-01" db="EMBL/GenBank/DDBJ databases">
        <authorList>
            <person name="Yamashiro T."/>
            <person name="Shiraishi A."/>
            <person name="Satake H."/>
            <person name="Nakayama K."/>
        </authorList>
    </citation>
    <scope>NUCLEOTIDE SEQUENCE</scope>
</reference>